<comment type="caution">
    <text evidence="2">The sequence shown here is derived from an EMBL/GenBank/DDBJ whole genome shotgun (WGS) entry which is preliminary data.</text>
</comment>
<protein>
    <submittedName>
        <fullName evidence="2">Uncharacterized protein</fullName>
    </submittedName>
</protein>
<keyword evidence="3" id="KW-1185">Reference proteome</keyword>
<name>A0A9Q3CSH0_9BASI</name>
<evidence type="ECO:0000256" key="1">
    <source>
        <dbReference type="SAM" id="Phobius"/>
    </source>
</evidence>
<gene>
    <name evidence="2" type="ORF">O181_028722</name>
</gene>
<feature type="transmembrane region" description="Helical" evidence="1">
    <location>
        <begin position="127"/>
        <end position="152"/>
    </location>
</feature>
<organism evidence="2 3">
    <name type="scientific">Austropuccinia psidii MF-1</name>
    <dbReference type="NCBI Taxonomy" id="1389203"/>
    <lineage>
        <taxon>Eukaryota</taxon>
        <taxon>Fungi</taxon>
        <taxon>Dikarya</taxon>
        <taxon>Basidiomycota</taxon>
        <taxon>Pucciniomycotina</taxon>
        <taxon>Pucciniomycetes</taxon>
        <taxon>Pucciniales</taxon>
        <taxon>Sphaerophragmiaceae</taxon>
        <taxon>Austropuccinia</taxon>
    </lineage>
</organism>
<reference evidence="2" key="1">
    <citation type="submission" date="2021-03" db="EMBL/GenBank/DDBJ databases">
        <title>Draft genome sequence of rust myrtle Austropuccinia psidii MF-1, a brazilian biotype.</title>
        <authorList>
            <person name="Quecine M.C."/>
            <person name="Pachon D.M.R."/>
            <person name="Bonatelli M.L."/>
            <person name="Correr F.H."/>
            <person name="Franceschini L.M."/>
            <person name="Leite T.F."/>
            <person name="Margarido G.R.A."/>
            <person name="Almeida C.A."/>
            <person name="Ferrarezi J.A."/>
            <person name="Labate C.A."/>
        </authorList>
    </citation>
    <scope>NUCLEOTIDE SEQUENCE</scope>
    <source>
        <strain evidence="2">MF-1</strain>
    </source>
</reference>
<proteinExistence type="predicted"/>
<evidence type="ECO:0000313" key="2">
    <source>
        <dbReference type="EMBL" id="MBW0489007.1"/>
    </source>
</evidence>
<keyword evidence="1" id="KW-0472">Membrane</keyword>
<keyword evidence="1" id="KW-0812">Transmembrane</keyword>
<dbReference type="Proteomes" id="UP000765509">
    <property type="component" value="Unassembled WGS sequence"/>
</dbReference>
<dbReference type="EMBL" id="AVOT02009885">
    <property type="protein sequence ID" value="MBW0489007.1"/>
    <property type="molecule type" value="Genomic_DNA"/>
</dbReference>
<keyword evidence="1" id="KW-1133">Transmembrane helix</keyword>
<accession>A0A9Q3CSH0</accession>
<evidence type="ECO:0000313" key="3">
    <source>
        <dbReference type="Proteomes" id="UP000765509"/>
    </source>
</evidence>
<sequence>MEPDPKEGDQVLVSTLNCNNLKGPNKMRDSFVGPFTIIELIGENSVEVRTSSPPEIRLPPPDIVEVEESPGPVKKIIKARKIRLNGTDKRQLLVRFKTQIADKDKCVTTITIHPLGTQYGISMPYPIYGYLAISIIIGPIGHFIFFGLLWSFHHLGPAWPLHHDQAFPEQFCFWEVFGIF</sequence>
<dbReference type="AlphaFoldDB" id="A0A9Q3CSH0"/>